<organism evidence="1">
    <name type="scientific">Anopheles coluzzii</name>
    <name type="common">African malaria mosquito</name>
    <dbReference type="NCBI Taxonomy" id="1518534"/>
    <lineage>
        <taxon>Eukaryota</taxon>
        <taxon>Metazoa</taxon>
        <taxon>Ecdysozoa</taxon>
        <taxon>Arthropoda</taxon>
        <taxon>Hexapoda</taxon>
        <taxon>Insecta</taxon>
        <taxon>Pterygota</taxon>
        <taxon>Neoptera</taxon>
        <taxon>Endopterygota</taxon>
        <taxon>Diptera</taxon>
        <taxon>Nematocera</taxon>
        <taxon>Culicoidea</taxon>
        <taxon>Culicidae</taxon>
        <taxon>Anophelinae</taxon>
        <taxon>Anopheles</taxon>
    </lineage>
</organism>
<evidence type="ECO:0000313" key="1">
    <source>
        <dbReference type="EnsemblMetazoa" id="ACOM038724-PA.1"/>
    </source>
</evidence>
<dbReference type="Proteomes" id="UP000075882">
    <property type="component" value="Unassembled WGS sequence"/>
</dbReference>
<name>A0A8W7PWX4_ANOCL</name>
<protein>
    <submittedName>
        <fullName evidence="1">Uncharacterized protein</fullName>
    </submittedName>
</protein>
<sequence length="106" mass="11659">MKFQSSAKSHWRTRGDSRFTTLFAMSSTTAGHDILVEQPDARIVLGPDRVQAALAGQYRQPTDHVARIDGDGVIVHLLAARLASVLRDRATLRALGKREPTGDHEN</sequence>
<accession>A0A8W7PWX4</accession>
<dbReference type="AlphaFoldDB" id="A0A8W7PWX4"/>
<reference evidence="1" key="1">
    <citation type="submission" date="2022-08" db="UniProtKB">
        <authorList>
            <consortium name="EnsemblMetazoa"/>
        </authorList>
    </citation>
    <scope>IDENTIFICATION</scope>
</reference>
<proteinExistence type="predicted"/>
<dbReference type="EnsemblMetazoa" id="ACOM038724-RA">
    <property type="protein sequence ID" value="ACOM038724-PA.1"/>
    <property type="gene ID" value="ACOM038724"/>
</dbReference>